<dbReference type="InterPro" id="IPR027417">
    <property type="entry name" value="P-loop_NTPase"/>
</dbReference>
<evidence type="ECO:0000256" key="5">
    <source>
        <dbReference type="ARBA" id="ARBA00022692"/>
    </source>
</evidence>
<dbReference type="OrthoDB" id="6500128at2759"/>
<feature type="transmembrane region" description="Helical" evidence="11">
    <location>
        <begin position="1031"/>
        <end position="1047"/>
    </location>
</feature>
<feature type="domain" description="ABC transmembrane type-1" evidence="13">
    <location>
        <begin position="293"/>
        <end position="570"/>
    </location>
</feature>
<keyword evidence="8 11" id="KW-1133">Transmembrane helix</keyword>
<feature type="transmembrane region" description="Helical" evidence="11">
    <location>
        <begin position="1005"/>
        <end position="1025"/>
    </location>
</feature>
<evidence type="ECO:0000256" key="1">
    <source>
        <dbReference type="ARBA" id="ARBA00004651"/>
    </source>
</evidence>
<dbReference type="CDD" id="cd18580">
    <property type="entry name" value="ABC_6TM_ABCC_D2"/>
    <property type="match status" value="1"/>
</dbReference>
<feature type="transmembrane region" description="Helical" evidence="11">
    <location>
        <begin position="421"/>
        <end position="442"/>
    </location>
</feature>
<feature type="transmembrane region" description="Helical" evidence="11">
    <location>
        <begin position="172"/>
        <end position="191"/>
    </location>
</feature>
<dbReference type="FunFam" id="1.20.1560.10:FF:000055">
    <property type="entry name" value="ABC multidrug transporter (Eurofung)"/>
    <property type="match status" value="1"/>
</dbReference>
<gene>
    <name evidence="14" type="ORF">BP6252_08815</name>
</gene>
<evidence type="ECO:0000256" key="6">
    <source>
        <dbReference type="ARBA" id="ARBA00022741"/>
    </source>
</evidence>
<dbReference type="InterPro" id="IPR036640">
    <property type="entry name" value="ABC1_TM_sf"/>
</dbReference>
<evidence type="ECO:0000256" key="4">
    <source>
        <dbReference type="ARBA" id="ARBA00022475"/>
    </source>
</evidence>
<evidence type="ECO:0000259" key="13">
    <source>
        <dbReference type="PROSITE" id="PS50929"/>
    </source>
</evidence>
<keyword evidence="4" id="KW-1003">Cell membrane</keyword>
<comment type="caution">
    <text evidence="14">The sequence shown here is derived from an EMBL/GenBank/DDBJ whole genome shotgun (WGS) entry which is preliminary data.</text>
</comment>
<dbReference type="PROSITE" id="PS50893">
    <property type="entry name" value="ABC_TRANSPORTER_2"/>
    <property type="match status" value="2"/>
</dbReference>
<dbReference type="PANTHER" id="PTHR24223:SF399">
    <property type="entry name" value="ABC TRANSPORTER ATNG"/>
    <property type="match status" value="1"/>
</dbReference>
<dbReference type="Proteomes" id="UP000256645">
    <property type="component" value="Unassembled WGS sequence"/>
</dbReference>
<feature type="transmembrane region" description="Helical" evidence="11">
    <location>
        <begin position="141"/>
        <end position="160"/>
    </location>
</feature>
<keyword evidence="7" id="KW-0067">ATP-binding</keyword>
<evidence type="ECO:0000256" key="8">
    <source>
        <dbReference type="ARBA" id="ARBA00022989"/>
    </source>
</evidence>
<dbReference type="InterPro" id="IPR011527">
    <property type="entry name" value="ABC1_TM_dom"/>
</dbReference>
<sequence>MAFQTQQFLSTQLAISDRKLEQHCNDEAFGPWSDCRLDFTVFFEDTVLSMLPSIGFLLAFLIRIRALYGQDAKVLSNKGWVLKMIISTLLALIQVVLLILYSLERSLASSASLPACALSVLVGIGVIFMSYLEHQRSVRPSTLLCSYLIATLLLDIPQLRSMVKTGAYENRSILLLVLTVSWFIKFLLLVLESQSKRTILKPSYRKLSPESTSGILNRSFMWWLNGLFLQDSKRLLTESMLYNLDEELATQASGDRLQKAWDTCSQFEGQHCFVWAVWRCFRGPYGYVVFPRLCLIALTFAQPSLIAQVINIITNEDTARSREIGYLLIFATALIYVGISVAELHASHNLYRCITMFRSAAITLIYNRSLSLEDRLGDTNGAVTLMSTDVDTIAFCFENLNDSWSRLIEIVIGITLLTQHLGWVSIMPLIVVTFSTMGASWVTKVLGSTRRIWVEATQRRVSITTAMLNEMKSLKMMGLTDVIGETVQNQRVQETKQMEEFAWVIVWKNTIANVPFVMAPAATFAVYAVQAYFSGADSLNTTQAFTSLALITLVSNPAAGLLQAVPNVAGSIGCFERIQKYLLVNTKEDYLVALESTTSHLLDTDPNFILAAKNITLRPSKISDIILRDLSVSIHEGTVTAITGPVGTGKSTVLKALLGELPLVHGYVYTCTNSVAYCSQTPWLPNTTIRSVIIGPKSQLVADAIDENWYETVLDICALRYDISKLREGDQTKVGSNGIALSGGQKMRVALARALFARSNLLILDDVFSALDQKTQRWVSERLLGNTSLVKKAGTTIVLVTHSARCLSMADQVIIIGPSGAFKQGIYNDLIEDGHLSSGEQEGETNSGVEEESPPEVLFEEKMAKIGADERAQDLIRKTGDIAVYSYYFKSVGALPMISFVGFVVFHVLSGSFSQIWLKWWSDNDSHQMLLYISVYFLLSFCYSFGNGGYVWAICVWIGPSTGRKLHKVLLDSVLRAPMSFFTKTETGILVNKFSNDMTLIESQLAFGVLATISNLVASLAEAALVATGSSYMALTIPFLLLTLYNLQKRYLQISRQLRFLDLEMRSPIYSHFLETLSGLSTIRAFGWEQESKEINIKVVEDSQKPYYLLFCIQRWLELVLNLIVAAMAVIVVALAMNLRASTSPGLLGVSLNNILSFNSTLSMFVNGWTVLETSLGAIARLQNFEATTPVEETGREDIIPDDNWPSKGRIEFKDVSASYNAAKPVLEDISITILPGEKVGISGRTGSGKSTLLSLILRILPTSSGSILIDNTDISRVPLHILRTRLITLPQDVPKFPGTIRHNLYPYLSTHVSDSSIISVLQAVHLWPIIKERGGGLDAELSSDSLSKGQWQLLALARAVLQKENMGNGNGGKVLLMDEVMSGLDEATERVMNEVVQKVFKDSTVLIVSHSREGLKDMNTVLRMDAGKIVEMER</sequence>
<dbReference type="SUPFAM" id="SSF52540">
    <property type="entry name" value="P-loop containing nucleoside triphosphate hydrolases"/>
    <property type="match status" value="2"/>
</dbReference>
<evidence type="ECO:0000256" key="2">
    <source>
        <dbReference type="ARBA" id="ARBA00009726"/>
    </source>
</evidence>
<evidence type="ECO:0000259" key="12">
    <source>
        <dbReference type="PROSITE" id="PS50893"/>
    </source>
</evidence>
<dbReference type="InterPro" id="IPR003439">
    <property type="entry name" value="ABC_transporter-like_ATP-bd"/>
</dbReference>
<dbReference type="InterPro" id="IPR044726">
    <property type="entry name" value="ABCC_6TM_D2"/>
</dbReference>
<dbReference type="GO" id="GO:0016887">
    <property type="term" value="F:ATP hydrolysis activity"/>
    <property type="evidence" value="ECO:0007669"/>
    <property type="project" value="InterPro"/>
</dbReference>
<dbReference type="CDD" id="cd18579">
    <property type="entry name" value="ABC_6TM_ABCC_D1"/>
    <property type="match status" value="1"/>
</dbReference>
<dbReference type="GO" id="GO:0005524">
    <property type="term" value="F:ATP binding"/>
    <property type="evidence" value="ECO:0007669"/>
    <property type="project" value="UniProtKB-KW"/>
</dbReference>
<dbReference type="Pfam" id="PF00005">
    <property type="entry name" value="ABC_tran"/>
    <property type="match status" value="2"/>
</dbReference>
<feature type="transmembrane region" description="Helical" evidence="11">
    <location>
        <begin position="929"/>
        <end position="958"/>
    </location>
</feature>
<feature type="transmembrane region" description="Helical" evidence="11">
    <location>
        <begin position="47"/>
        <end position="68"/>
    </location>
</feature>
<evidence type="ECO:0000256" key="10">
    <source>
        <dbReference type="ARBA" id="ARBA00023180"/>
    </source>
</evidence>
<evidence type="ECO:0000256" key="9">
    <source>
        <dbReference type="ARBA" id="ARBA00023136"/>
    </source>
</evidence>
<dbReference type="SMART" id="SM00382">
    <property type="entry name" value="AAA"/>
    <property type="match status" value="2"/>
</dbReference>
<dbReference type="Gene3D" id="3.40.50.300">
    <property type="entry name" value="P-loop containing nucleotide triphosphate hydrolases"/>
    <property type="match status" value="2"/>
</dbReference>
<feature type="transmembrane region" description="Helical" evidence="11">
    <location>
        <begin position="80"/>
        <end position="101"/>
    </location>
</feature>
<dbReference type="FunFam" id="3.40.50.300:FF:002145">
    <property type="entry name" value="ABC transporter (MsbA subfamily)"/>
    <property type="match status" value="1"/>
</dbReference>
<feature type="transmembrane region" description="Helical" evidence="11">
    <location>
        <begin position="887"/>
        <end position="909"/>
    </location>
</feature>
<keyword evidence="10" id="KW-0325">Glycoprotein</keyword>
<comment type="subcellular location">
    <subcellularLocation>
        <location evidence="1">Cell membrane</location>
        <topology evidence="1">Multi-pass membrane protein</topology>
    </subcellularLocation>
</comment>
<evidence type="ECO:0000256" key="11">
    <source>
        <dbReference type="SAM" id="Phobius"/>
    </source>
</evidence>
<keyword evidence="6" id="KW-0547">Nucleotide-binding</keyword>
<dbReference type="SUPFAM" id="SSF90123">
    <property type="entry name" value="ABC transporter transmembrane region"/>
    <property type="match status" value="2"/>
</dbReference>
<keyword evidence="9 11" id="KW-0472">Membrane</keyword>
<dbReference type="InterPro" id="IPR044746">
    <property type="entry name" value="ABCC_6TM_D1"/>
</dbReference>
<accession>A0A3D8R6X2</accession>
<keyword evidence="15" id="KW-1185">Reference proteome</keyword>
<feature type="domain" description="ABC transporter" evidence="12">
    <location>
        <begin position="1211"/>
        <end position="1433"/>
    </location>
</feature>
<dbReference type="PANTHER" id="PTHR24223">
    <property type="entry name" value="ATP-BINDING CASSETTE SUB-FAMILY C"/>
    <property type="match status" value="1"/>
</dbReference>
<proteinExistence type="inferred from homology"/>
<feature type="transmembrane region" description="Helical" evidence="11">
    <location>
        <begin position="107"/>
        <end position="129"/>
    </location>
</feature>
<dbReference type="STRING" id="1849047.A0A3D8R6X2"/>
<dbReference type="InterPro" id="IPR017871">
    <property type="entry name" value="ABC_transporter-like_CS"/>
</dbReference>
<evidence type="ECO:0000256" key="3">
    <source>
        <dbReference type="ARBA" id="ARBA00022448"/>
    </source>
</evidence>
<name>A0A3D8R6X2_9HELO</name>
<feature type="transmembrane region" description="Helical" evidence="11">
    <location>
        <begin position="1119"/>
        <end position="1139"/>
    </location>
</feature>
<dbReference type="PROSITE" id="PS00211">
    <property type="entry name" value="ABC_TRANSPORTER_1"/>
    <property type="match status" value="2"/>
</dbReference>
<comment type="similarity">
    <text evidence="2">Belongs to the ABC transporter superfamily. ABCC family. Conjugate transporter (TC 3.A.1.208) subfamily.</text>
</comment>
<feature type="domain" description="ABC transporter" evidence="12">
    <location>
        <begin position="610"/>
        <end position="843"/>
    </location>
</feature>
<dbReference type="InterPro" id="IPR056227">
    <property type="entry name" value="TMD0_ABC"/>
</dbReference>
<keyword evidence="3" id="KW-0813">Transport</keyword>
<dbReference type="GO" id="GO:0140359">
    <property type="term" value="F:ABC-type transporter activity"/>
    <property type="evidence" value="ECO:0007669"/>
    <property type="project" value="InterPro"/>
</dbReference>
<dbReference type="InterPro" id="IPR003593">
    <property type="entry name" value="AAA+_ATPase"/>
</dbReference>
<keyword evidence="5 11" id="KW-0812">Transmembrane</keyword>
<dbReference type="Pfam" id="PF24357">
    <property type="entry name" value="TMD0_ABC"/>
    <property type="match status" value="1"/>
</dbReference>
<organism evidence="14 15">
    <name type="scientific">Coleophoma cylindrospora</name>
    <dbReference type="NCBI Taxonomy" id="1849047"/>
    <lineage>
        <taxon>Eukaryota</taxon>
        <taxon>Fungi</taxon>
        <taxon>Dikarya</taxon>
        <taxon>Ascomycota</taxon>
        <taxon>Pezizomycotina</taxon>
        <taxon>Leotiomycetes</taxon>
        <taxon>Helotiales</taxon>
        <taxon>Dermateaceae</taxon>
        <taxon>Coleophoma</taxon>
    </lineage>
</organism>
<evidence type="ECO:0000313" key="15">
    <source>
        <dbReference type="Proteomes" id="UP000256645"/>
    </source>
</evidence>
<protein>
    <submittedName>
        <fullName evidence="14">Uncharacterized protein</fullName>
    </submittedName>
</protein>
<feature type="transmembrane region" description="Helical" evidence="11">
    <location>
        <begin position="324"/>
        <end position="342"/>
    </location>
</feature>
<dbReference type="EMBL" id="PDLM01000009">
    <property type="protein sequence ID" value="RDW69795.1"/>
    <property type="molecule type" value="Genomic_DNA"/>
</dbReference>
<feature type="domain" description="ABC transmembrane type-1" evidence="13">
    <location>
        <begin position="897"/>
        <end position="1174"/>
    </location>
</feature>
<reference evidence="14 15" key="1">
    <citation type="journal article" date="2018" name="IMA Fungus">
        <title>IMA Genome-F 9: Draft genome sequence of Annulohypoxylon stygium, Aspergillus mulundensis, Berkeleyomyces basicola (syn. Thielaviopsis basicola), Ceratocystis smalleyi, two Cercospora beticola strains, Coleophoma cylindrospora, Fusarium fracticaudum, Phialophora cf. hyalina, and Morchella septimelata.</title>
        <authorList>
            <person name="Wingfield B.D."/>
            <person name="Bills G.F."/>
            <person name="Dong Y."/>
            <person name="Huang W."/>
            <person name="Nel W.J."/>
            <person name="Swalarsk-Parry B.S."/>
            <person name="Vaghefi N."/>
            <person name="Wilken P.M."/>
            <person name="An Z."/>
            <person name="de Beer Z.W."/>
            <person name="De Vos L."/>
            <person name="Chen L."/>
            <person name="Duong T.A."/>
            <person name="Gao Y."/>
            <person name="Hammerbacher A."/>
            <person name="Kikkert J.R."/>
            <person name="Li Y."/>
            <person name="Li H."/>
            <person name="Li K."/>
            <person name="Li Q."/>
            <person name="Liu X."/>
            <person name="Ma X."/>
            <person name="Naidoo K."/>
            <person name="Pethybridge S.J."/>
            <person name="Sun J."/>
            <person name="Steenkamp E.T."/>
            <person name="van der Nest M.A."/>
            <person name="van Wyk S."/>
            <person name="Wingfield M.J."/>
            <person name="Xiong C."/>
            <person name="Yue Q."/>
            <person name="Zhang X."/>
        </authorList>
    </citation>
    <scope>NUCLEOTIDE SEQUENCE [LARGE SCALE GENOMIC DNA]</scope>
    <source>
        <strain evidence="14 15">BP6252</strain>
    </source>
</reference>
<dbReference type="PROSITE" id="PS50929">
    <property type="entry name" value="ABC_TM1F"/>
    <property type="match status" value="2"/>
</dbReference>
<dbReference type="Pfam" id="PF00664">
    <property type="entry name" value="ABC_membrane"/>
    <property type="match status" value="2"/>
</dbReference>
<evidence type="ECO:0000256" key="7">
    <source>
        <dbReference type="ARBA" id="ARBA00022840"/>
    </source>
</evidence>
<dbReference type="FunFam" id="1.20.1560.10:FF:000066">
    <property type="entry name" value="ABC multidrug transporter (Eurofung)"/>
    <property type="match status" value="1"/>
</dbReference>
<evidence type="ECO:0000313" key="14">
    <source>
        <dbReference type="EMBL" id="RDW69795.1"/>
    </source>
</evidence>
<dbReference type="InterPro" id="IPR050173">
    <property type="entry name" value="ABC_transporter_C-like"/>
</dbReference>
<dbReference type="Gene3D" id="1.20.1560.10">
    <property type="entry name" value="ABC transporter type 1, transmembrane domain"/>
    <property type="match status" value="2"/>
</dbReference>
<dbReference type="GO" id="GO:0005886">
    <property type="term" value="C:plasma membrane"/>
    <property type="evidence" value="ECO:0007669"/>
    <property type="project" value="UniProtKB-SubCell"/>
</dbReference>